<evidence type="ECO:0000313" key="2">
    <source>
        <dbReference type="EMBL" id="ELP66010.1"/>
    </source>
</evidence>
<dbReference type="Proteomes" id="UP000010931">
    <property type="component" value="Unassembled WGS sequence"/>
</dbReference>
<reference evidence="2 3" key="1">
    <citation type="journal article" date="2011" name="Plasmid">
        <title>Streptomyces turgidiscabies Car8 contains a modular pathogenicity island that shares virulence genes with other actinobacterial plant pathogens.</title>
        <authorList>
            <person name="Huguet-Tapia J.C."/>
            <person name="Badger J.H."/>
            <person name="Loria R."/>
            <person name="Pettis G.S."/>
        </authorList>
    </citation>
    <scope>NUCLEOTIDE SEQUENCE [LARGE SCALE GENOMIC DNA]</scope>
    <source>
        <strain evidence="2 3">Car8</strain>
    </source>
</reference>
<feature type="region of interest" description="Disordered" evidence="1">
    <location>
        <begin position="1"/>
        <end position="37"/>
    </location>
</feature>
<accession>L7F5U1</accession>
<sequence>MTVSRTTLVLESFGPQARRSRSKPRHPGARGPAVDAPVLFLSPPGWAARR</sequence>
<evidence type="ECO:0000313" key="3">
    <source>
        <dbReference type="Proteomes" id="UP000010931"/>
    </source>
</evidence>
<name>L7F5U1_STRT8</name>
<dbReference type="AlphaFoldDB" id="L7F5U1"/>
<keyword evidence="3" id="KW-1185">Reference proteome</keyword>
<feature type="compositionally biased region" description="Basic residues" evidence="1">
    <location>
        <begin position="18"/>
        <end position="28"/>
    </location>
</feature>
<dbReference type="EMBL" id="AEJB01000361">
    <property type="protein sequence ID" value="ELP66010.1"/>
    <property type="molecule type" value="Genomic_DNA"/>
</dbReference>
<comment type="caution">
    <text evidence="2">The sequence shown here is derived from an EMBL/GenBank/DDBJ whole genome shotgun (WGS) entry which is preliminary data.</text>
</comment>
<gene>
    <name evidence="2" type="ORF">STRTUCAR8_01901</name>
</gene>
<protein>
    <submittedName>
        <fullName evidence="2">Uncharacterized protein</fullName>
    </submittedName>
</protein>
<organism evidence="2 3">
    <name type="scientific">Streptomyces turgidiscabies (strain Car8)</name>
    <dbReference type="NCBI Taxonomy" id="698760"/>
    <lineage>
        <taxon>Bacteria</taxon>
        <taxon>Bacillati</taxon>
        <taxon>Actinomycetota</taxon>
        <taxon>Actinomycetes</taxon>
        <taxon>Kitasatosporales</taxon>
        <taxon>Streptomycetaceae</taxon>
        <taxon>Streptomyces</taxon>
    </lineage>
</organism>
<evidence type="ECO:0000256" key="1">
    <source>
        <dbReference type="SAM" id="MobiDB-lite"/>
    </source>
</evidence>
<proteinExistence type="predicted"/>